<dbReference type="PATRIC" id="fig|33050.5.peg.3064"/>
<evidence type="ECO:0000256" key="1">
    <source>
        <dbReference type="ARBA" id="ARBA00023015"/>
    </source>
</evidence>
<gene>
    <name evidence="6" type="ORF">AN936_14760</name>
</gene>
<feature type="region of interest" description="Disordered" evidence="4">
    <location>
        <begin position="1"/>
        <end position="22"/>
    </location>
</feature>
<keyword evidence="1" id="KW-0805">Transcription regulation</keyword>
<reference evidence="6 7" key="1">
    <citation type="journal article" date="2015" name="Genome Announc.">
        <title>Complete Genome Sequence of Polypropylene Glycol- and Polyethylene Glycol-Degrading Sphingopyxis macrogoltabida Strain EY-1.</title>
        <authorList>
            <person name="Ohtsubo Y."/>
            <person name="Nagata Y."/>
            <person name="Numata M."/>
            <person name="Tsuchikane K."/>
            <person name="Hosoyama A."/>
            <person name="Yamazoe A."/>
            <person name="Tsuda M."/>
            <person name="Fujita N."/>
            <person name="Kawai F."/>
        </authorList>
    </citation>
    <scope>NUCLEOTIDE SEQUENCE [LARGE SCALE GENOMIC DNA]</scope>
    <source>
        <strain evidence="6 7">EY-1</strain>
    </source>
</reference>
<dbReference type="InterPro" id="IPR010982">
    <property type="entry name" value="Lambda_DNA-bd_dom_sf"/>
</dbReference>
<proteinExistence type="predicted"/>
<dbReference type="Pfam" id="PF13377">
    <property type="entry name" value="Peripla_BP_3"/>
    <property type="match status" value="1"/>
</dbReference>
<evidence type="ECO:0000256" key="3">
    <source>
        <dbReference type="ARBA" id="ARBA00023163"/>
    </source>
</evidence>
<dbReference type="SMART" id="SM00354">
    <property type="entry name" value="HTH_LACI"/>
    <property type="match status" value="1"/>
</dbReference>
<dbReference type="PANTHER" id="PTHR30146">
    <property type="entry name" value="LACI-RELATED TRANSCRIPTIONAL REPRESSOR"/>
    <property type="match status" value="1"/>
</dbReference>
<accession>A0A0N9V0Z8</accession>
<dbReference type="InterPro" id="IPR046335">
    <property type="entry name" value="LacI/GalR-like_sensor"/>
</dbReference>
<dbReference type="SUPFAM" id="SSF47413">
    <property type="entry name" value="lambda repressor-like DNA-binding domains"/>
    <property type="match status" value="1"/>
</dbReference>
<dbReference type="InterPro" id="IPR028082">
    <property type="entry name" value="Peripla_BP_I"/>
</dbReference>
<evidence type="ECO:0000313" key="6">
    <source>
        <dbReference type="EMBL" id="ALH81566.1"/>
    </source>
</evidence>
<evidence type="ECO:0000256" key="4">
    <source>
        <dbReference type="SAM" id="MobiDB-lite"/>
    </source>
</evidence>
<evidence type="ECO:0000313" key="7">
    <source>
        <dbReference type="Proteomes" id="UP000058074"/>
    </source>
</evidence>
<dbReference type="Gene3D" id="3.40.50.2300">
    <property type="match status" value="2"/>
</dbReference>
<dbReference type="KEGG" id="smag:AN936_14760"/>
<dbReference type="Proteomes" id="UP000058074">
    <property type="component" value="Chromosome"/>
</dbReference>
<keyword evidence="3" id="KW-0804">Transcription</keyword>
<dbReference type="InterPro" id="IPR000843">
    <property type="entry name" value="HTH_LacI"/>
</dbReference>
<dbReference type="GO" id="GO:0003700">
    <property type="term" value="F:DNA-binding transcription factor activity"/>
    <property type="evidence" value="ECO:0007669"/>
    <property type="project" value="TreeGrafter"/>
</dbReference>
<dbReference type="RefSeq" id="WP_234715580.1">
    <property type="nucleotide sequence ID" value="NZ_CP012700.1"/>
</dbReference>
<dbReference type="GO" id="GO:0000976">
    <property type="term" value="F:transcription cis-regulatory region binding"/>
    <property type="evidence" value="ECO:0007669"/>
    <property type="project" value="TreeGrafter"/>
</dbReference>
<dbReference type="CDD" id="cd01392">
    <property type="entry name" value="HTH_LacI"/>
    <property type="match status" value="1"/>
</dbReference>
<name>A0A0N9V0Z8_SPHMC</name>
<sequence>MAQKSSDTTTMPRTTRPTMDDVARIAKVSKPTVSRVLSGSPLVSADTRERVLAVAREQGYALNRHAQKLRRERANAIAVVLDFGSHRQGAIGDPFIFELLAGISEALSVRDLDLLLSPSGLDTIDGFVDLYQSRGADGFIVLGQGARDALLQKVARKDIPMVVWGAVNEASAYCAVGSDNSLGGRLAGERFLLHDRRRWLFVGSRQHEEIRLRFEGLQEAARENSDVEIDVLSIESMAFSAIHDQANAYLKTCTVRPDAVFAFSDTAAMAVIGAFSKEGHLTPRDYSLVGYNDIPPAAHFTPSITTIAQQTGVAGALLVEKLMQALDGSRPRSAMLPTQLVTRQT</sequence>
<evidence type="ECO:0000259" key="5">
    <source>
        <dbReference type="PROSITE" id="PS50932"/>
    </source>
</evidence>
<keyword evidence="2" id="KW-0238">DNA-binding</keyword>
<dbReference type="AlphaFoldDB" id="A0A0N9V0Z8"/>
<evidence type="ECO:0000256" key="2">
    <source>
        <dbReference type="ARBA" id="ARBA00023125"/>
    </source>
</evidence>
<dbReference type="Gene3D" id="1.10.260.40">
    <property type="entry name" value="lambda repressor-like DNA-binding domains"/>
    <property type="match status" value="1"/>
</dbReference>
<dbReference type="Pfam" id="PF00356">
    <property type="entry name" value="LacI"/>
    <property type="match status" value="1"/>
</dbReference>
<organism evidence="6 7">
    <name type="scientific">Sphingopyxis macrogoltabida</name>
    <name type="common">Sphingomonas macrogoltabidus</name>
    <dbReference type="NCBI Taxonomy" id="33050"/>
    <lineage>
        <taxon>Bacteria</taxon>
        <taxon>Pseudomonadati</taxon>
        <taxon>Pseudomonadota</taxon>
        <taxon>Alphaproteobacteria</taxon>
        <taxon>Sphingomonadales</taxon>
        <taxon>Sphingomonadaceae</taxon>
        <taxon>Sphingopyxis</taxon>
    </lineage>
</organism>
<feature type="compositionally biased region" description="Low complexity" evidence="4">
    <location>
        <begin position="1"/>
        <end position="17"/>
    </location>
</feature>
<feature type="domain" description="HTH lacI-type" evidence="5">
    <location>
        <begin position="17"/>
        <end position="71"/>
    </location>
</feature>
<dbReference type="PROSITE" id="PS00356">
    <property type="entry name" value="HTH_LACI_1"/>
    <property type="match status" value="1"/>
</dbReference>
<dbReference type="PANTHER" id="PTHR30146:SF120">
    <property type="entry name" value="ALANINE RACEMASE"/>
    <property type="match status" value="1"/>
</dbReference>
<dbReference type="PROSITE" id="PS50932">
    <property type="entry name" value="HTH_LACI_2"/>
    <property type="match status" value="1"/>
</dbReference>
<protein>
    <submittedName>
        <fullName evidence="6">LacI family transcriptional regulator</fullName>
    </submittedName>
</protein>
<dbReference type="EMBL" id="CP012700">
    <property type="protein sequence ID" value="ALH81566.1"/>
    <property type="molecule type" value="Genomic_DNA"/>
</dbReference>
<dbReference type="SUPFAM" id="SSF53822">
    <property type="entry name" value="Periplasmic binding protein-like I"/>
    <property type="match status" value="1"/>
</dbReference>